<dbReference type="FunFam" id="3.30.200.20:FF:000924">
    <property type="entry name" value="Uncharacterized protein"/>
    <property type="match status" value="1"/>
</dbReference>
<dbReference type="Gene3D" id="3.30.200.20">
    <property type="entry name" value="Phosphorylase Kinase, domain 1"/>
    <property type="match status" value="1"/>
</dbReference>
<organism evidence="2 3">
    <name type="scientific">Setaria viridis</name>
    <name type="common">Green bristlegrass</name>
    <name type="synonym">Setaria italica subsp. viridis</name>
    <dbReference type="NCBI Taxonomy" id="4556"/>
    <lineage>
        <taxon>Eukaryota</taxon>
        <taxon>Viridiplantae</taxon>
        <taxon>Streptophyta</taxon>
        <taxon>Embryophyta</taxon>
        <taxon>Tracheophyta</taxon>
        <taxon>Spermatophyta</taxon>
        <taxon>Magnoliopsida</taxon>
        <taxon>Liliopsida</taxon>
        <taxon>Poales</taxon>
        <taxon>Poaceae</taxon>
        <taxon>PACMAD clade</taxon>
        <taxon>Panicoideae</taxon>
        <taxon>Panicodae</taxon>
        <taxon>Paniceae</taxon>
        <taxon>Cenchrinae</taxon>
        <taxon>Setaria</taxon>
    </lineage>
</organism>
<dbReference type="InterPro" id="IPR000719">
    <property type="entry name" value="Prot_kinase_dom"/>
</dbReference>
<keyword evidence="3" id="KW-1185">Reference proteome</keyword>
<dbReference type="PROSITE" id="PS50011">
    <property type="entry name" value="PROTEIN_KINASE_DOM"/>
    <property type="match status" value="1"/>
</dbReference>
<sequence length="223" mass="24631">MQGILADNKQVAIKRLGKGSRQGAEEFRNEVVLIAKLQHSNLVRLLGFCIHGDEKLLIYKYLPNKSLDSFIFGSGYMSHEYALDGAFSVKSDTYSFGVILLEIISGLKITSTHFTSFPSLLAYAWSLWKDGKAIDLVDSSLAEFCSPTEALRCIHIGLLCVQDNPNSRPLMSSVVSMLENETTPISVPKQPLYFSQWYLEAQGAGENANKSTNKMSVTALGVR</sequence>
<dbReference type="SUPFAM" id="SSF56112">
    <property type="entry name" value="Protein kinase-like (PK-like)"/>
    <property type="match status" value="1"/>
</dbReference>
<proteinExistence type="predicted"/>
<feature type="domain" description="Protein kinase" evidence="1">
    <location>
        <begin position="1"/>
        <end position="223"/>
    </location>
</feature>
<dbReference type="Pfam" id="PF07714">
    <property type="entry name" value="PK_Tyr_Ser-Thr"/>
    <property type="match status" value="2"/>
</dbReference>
<evidence type="ECO:0000313" key="3">
    <source>
        <dbReference type="Proteomes" id="UP000298652"/>
    </source>
</evidence>
<reference evidence="2" key="1">
    <citation type="submission" date="2019-03" db="EMBL/GenBank/DDBJ databases">
        <title>WGS assembly of Setaria viridis.</title>
        <authorList>
            <person name="Huang P."/>
            <person name="Jenkins J."/>
            <person name="Grimwood J."/>
            <person name="Barry K."/>
            <person name="Healey A."/>
            <person name="Mamidi S."/>
            <person name="Sreedasyam A."/>
            <person name="Shu S."/>
            <person name="Feldman M."/>
            <person name="Wu J."/>
            <person name="Yu Y."/>
            <person name="Chen C."/>
            <person name="Johnson J."/>
            <person name="Rokhsar D."/>
            <person name="Baxter I."/>
            <person name="Schmutz J."/>
            <person name="Brutnell T."/>
            <person name="Kellogg E."/>
        </authorList>
    </citation>
    <scope>NUCLEOTIDE SEQUENCE [LARGE SCALE GENOMIC DNA]</scope>
</reference>
<dbReference type="SMART" id="SM00219">
    <property type="entry name" value="TyrKc"/>
    <property type="match status" value="1"/>
</dbReference>
<accession>A0A4U6TYN4</accession>
<dbReference type="InterPro" id="IPR011009">
    <property type="entry name" value="Kinase-like_dom_sf"/>
</dbReference>
<dbReference type="GO" id="GO:0005524">
    <property type="term" value="F:ATP binding"/>
    <property type="evidence" value="ECO:0007669"/>
    <property type="project" value="InterPro"/>
</dbReference>
<protein>
    <recommendedName>
        <fullName evidence="1">Protein kinase domain-containing protein</fullName>
    </recommendedName>
</protein>
<dbReference type="AlphaFoldDB" id="A0A4U6TYN4"/>
<dbReference type="InterPro" id="IPR020635">
    <property type="entry name" value="Tyr_kinase_cat_dom"/>
</dbReference>
<dbReference type="PANTHER" id="PTHR27006:SF614">
    <property type="entry name" value="PROTEIN KINASE DOMAIN-CONTAINING PROTEIN"/>
    <property type="match status" value="1"/>
</dbReference>
<dbReference type="EMBL" id="CM016558">
    <property type="protein sequence ID" value="TKW06784.1"/>
    <property type="molecule type" value="Genomic_DNA"/>
</dbReference>
<evidence type="ECO:0000313" key="2">
    <source>
        <dbReference type="EMBL" id="TKW06784.1"/>
    </source>
</evidence>
<dbReference type="OMA" id="TIMLMNA"/>
<dbReference type="GO" id="GO:0004713">
    <property type="term" value="F:protein tyrosine kinase activity"/>
    <property type="evidence" value="ECO:0007669"/>
    <property type="project" value="InterPro"/>
</dbReference>
<gene>
    <name evidence="2" type="ORF">SEVIR_7G263300v2</name>
</gene>
<dbReference type="Gene3D" id="1.10.510.10">
    <property type="entry name" value="Transferase(Phosphotransferase) domain 1"/>
    <property type="match status" value="1"/>
</dbReference>
<dbReference type="Proteomes" id="UP000298652">
    <property type="component" value="Chromosome 7"/>
</dbReference>
<evidence type="ECO:0000259" key="1">
    <source>
        <dbReference type="PROSITE" id="PS50011"/>
    </source>
</evidence>
<dbReference type="FunFam" id="1.10.510.10:FF:001722">
    <property type="entry name" value="G-type lectin S-receptor-like serine/threonine-protein kinase B120"/>
    <property type="match status" value="1"/>
</dbReference>
<dbReference type="InterPro" id="IPR001245">
    <property type="entry name" value="Ser-Thr/Tyr_kinase_cat_dom"/>
</dbReference>
<dbReference type="PANTHER" id="PTHR27006">
    <property type="entry name" value="PROMASTIGOTE SURFACE ANTIGEN PROTEIN PSA"/>
    <property type="match status" value="1"/>
</dbReference>
<name>A0A4U6TYN4_SETVI</name>
<dbReference type="Gramene" id="TKW06784">
    <property type="protein sequence ID" value="TKW06784"/>
    <property type="gene ID" value="SEVIR_7G263300v2"/>
</dbReference>